<dbReference type="PANTHER" id="PTHR11669">
    <property type="entry name" value="REPLICATION FACTOR C / DNA POLYMERASE III GAMMA-TAU SUBUNIT"/>
    <property type="match status" value="1"/>
</dbReference>
<evidence type="ECO:0000313" key="2">
    <source>
        <dbReference type="Proteomes" id="UP000177803"/>
    </source>
</evidence>
<dbReference type="Proteomes" id="UP000177803">
    <property type="component" value="Unassembled WGS sequence"/>
</dbReference>
<proteinExistence type="predicted"/>
<dbReference type="EMBL" id="MFQR01000045">
    <property type="protein sequence ID" value="OGH84088.1"/>
    <property type="molecule type" value="Genomic_DNA"/>
</dbReference>
<gene>
    <name evidence="1" type="ORF">A2261_00220</name>
</gene>
<dbReference type="PANTHER" id="PTHR11669:SF8">
    <property type="entry name" value="DNA POLYMERASE III SUBUNIT DELTA"/>
    <property type="match status" value="1"/>
</dbReference>
<dbReference type="InterPro" id="IPR027417">
    <property type="entry name" value="P-loop_NTPase"/>
</dbReference>
<dbReference type="GO" id="GO:0006261">
    <property type="term" value="P:DNA-templated DNA replication"/>
    <property type="evidence" value="ECO:0007669"/>
    <property type="project" value="TreeGrafter"/>
</dbReference>
<evidence type="ECO:0000313" key="1">
    <source>
        <dbReference type="EMBL" id="OGH84088.1"/>
    </source>
</evidence>
<protein>
    <recommendedName>
        <fullName evidence="3">AAA+ ATPase domain-containing protein</fullName>
    </recommendedName>
</protein>
<dbReference type="AlphaFoldDB" id="A0A1F6NJR1"/>
<dbReference type="SUPFAM" id="SSF52540">
    <property type="entry name" value="P-loop containing nucleoside triphosphate hydrolases"/>
    <property type="match status" value="1"/>
</dbReference>
<reference evidence="1 2" key="1">
    <citation type="journal article" date="2016" name="Nat. Commun.">
        <title>Thousands of microbial genomes shed light on interconnected biogeochemical processes in an aquifer system.</title>
        <authorList>
            <person name="Anantharaman K."/>
            <person name="Brown C.T."/>
            <person name="Hug L.A."/>
            <person name="Sharon I."/>
            <person name="Castelle C.J."/>
            <person name="Probst A.J."/>
            <person name="Thomas B.C."/>
            <person name="Singh A."/>
            <person name="Wilkins M.J."/>
            <person name="Karaoz U."/>
            <person name="Brodie E.L."/>
            <person name="Williams K.H."/>
            <person name="Hubbard S.S."/>
            <person name="Banfield J.F."/>
        </authorList>
    </citation>
    <scope>NUCLEOTIDE SEQUENCE [LARGE SCALE GENOMIC DNA]</scope>
</reference>
<dbReference type="Gene3D" id="3.40.50.300">
    <property type="entry name" value="P-loop containing nucleotide triphosphate hydrolases"/>
    <property type="match status" value="1"/>
</dbReference>
<organism evidence="1 2">
    <name type="scientific">Candidatus Magasanikbacteria bacterium RIFOXYA2_FULL_44_8</name>
    <dbReference type="NCBI Taxonomy" id="1798696"/>
    <lineage>
        <taxon>Bacteria</taxon>
        <taxon>Candidatus Magasanikiibacteriota</taxon>
    </lineage>
</organism>
<dbReference type="InterPro" id="IPR050238">
    <property type="entry name" value="DNA_Rep/Repair_Clamp_Loader"/>
</dbReference>
<evidence type="ECO:0008006" key="3">
    <source>
        <dbReference type="Google" id="ProtNLM"/>
    </source>
</evidence>
<sequence length="306" mass="34836">MLIGHDKIVQFFATAIKNGTLGHAYCLVGSNQVGKRKLVNFLASQILNTPEERLATNPDYYYLERETDEKTGKLKKEISVKQSRSIRERLQNSSWLGGGQIVIIDEAELINDEAANALLKILEEPPKKAAIFLLTIDDQLLLPTIRSRCQTFYLGLVPDAQIAAGLMTMGADQEIADDIAKISWGRPGRAVEMFLDADKRNEYYIETQRLRNLVNAPFHAKLAALEDLFGKKDDDPMQKRDRWKSVLDIWQMQWRNFLLKNQAGEAANNFSTAQIVEIIDRFKIAQKLMGENINPRLLIEETILKF</sequence>
<name>A0A1F6NJR1_9BACT</name>
<dbReference type="Pfam" id="PF13177">
    <property type="entry name" value="DNA_pol3_delta2"/>
    <property type="match status" value="1"/>
</dbReference>
<accession>A0A1F6NJR1</accession>
<comment type="caution">
    <text evidence="1">The sequence shown here is derived from an EMBL/GenBank/DDBJ whole genome shotgun (WGS) entry which is preliminary data.</text>
</comment>